<protein>
    <recommendedName>
        <fullName evidence="1">Golvesin/Xly CBD-like domain-containing protein</fullName>
    </recommendedName>
</protein>
<accession>A0ABP9PAB9</accession>
<name>A0ABP9PAB9_9BACT</name>
<comment type="caution">
    <text evidence="2">The sequence shown here is derived from an EMBL/GenBank/DDBJ whole genome shotgun (WGS) entry which is preliminary data.</text>
</comment>
<sequence length="197" mass="22017">MKPWHLLPALLLTCLAPGQEVAPKLKPHPQAVKNSHAPGEVDRPEMLPFIIRDSGTLPGIVVDEMEAALVGEWQYSTHTPPYIGLGYLHDMKSSKGHKSVTFTPDLPQDGWYEVRLAHCYNVRRSTRTPVTIHHAEGETSIRINQQEEPKHGRLFRSLGKFRFKAGRAGWVRISNEGTEENKVVIADAVQFLAVAAE</sequence>
<dbReference type="Pfam" id="PF25275">
    <property type="entry name" value="Golvesin_C"/>
    <property type="match status" value="1"/>
</dbReference>
<evidence type="ECO:0000313" key="3">
    <source>
        <dbReference type="Proteomes" id="UP001499852"/>
    </source>
</evidence>
<proteinExistence type="predicted"/>
<gene>
    <name evidence="2" type="ORF">GCM10023213_30790</name>
</gene>
<keyword evidence="3" id="KW-1185">Reference proteome</keyword>
<evidence type="ECO:0000313" key="2">
    <source>
        <dbReference type="EMBL" id="GAA5143302.1"/>
    </source>
</evidence>
<feature type="domain" description="Golvesin/Xly CBD-like" evidence="1">
    <location>
        <begin position="61"/>
        <end position="191"/>
    </location>
</feature>
<dbReference type="Proteomes" id="UP001499852">
    <property type="component" value="Unassembled WGS sequence"/>
</dbReference>
<reference evidence="3" key="1">
    <citation type="journal article" date="2019" name="Int. J. Syst. Evol. Microbiol.">
        <title>The Global Catalogue of Microorganisms (GCM) 10K type strain sequencing project: providing services to taxonomists for standard genome sequencing and annotation.</title>
        <authorList>
            <consortium name="The Broad Institute Genomics Platform"/>
            <consortium name="The Broad Institute Genome Sequencing Center for Infectious Disease"/>
            <person name="Wu L."/>
            <person name="Ma J."/>
        </authorList>
    </citation>
    <scope>NUCLEOTIDE SEQUENCE [LARGE SCALE GENOMIC DNA]</scope>
    <source>
        <strain evidence="3">JCM 18053</strain>
    </source>
</reference>
<dbReference type="EMBL" id="BAABIA010000006">
    <property type="protein sequence ID" value="GAA5143302.1"/>
    <property type="molecule type" value="Genomic_DNA"/>
</dbReference>
<evidence type="ECO:0000259" key="1">
    <source>
        <dbReference type="Pfam" id="PF25275"/>
    </source>
</evidence>
<dbReference type="RefSeq" id="WP_345737267.1">
    <property type="nucleotide sequence ID" value="NZ_BAABIA010000006.1"/>
</dbReference>
<organism evidence="2 3">
    <name type="scientific">Prosthecobacter algae</name>
    <dbReference type="NCBI Taxonomy" id="1144682"/>
    <lineage>
        <taxon>Bacteria</taxon>
        <taxon>Pseudomonadati</taxon>
        <taxon>Verrucomicrobiota</taxon>
        <taxon>Verrucomicrobiia</taxon>
        <taxon>Verrucomicrobiales</taxon>
        <taxon>Verrucomicrobiaceae</taxon>
        <taxon>Prosthecobacter</taxon>
    </lineage>
</organism>
<dbReference type="InterPro" id="IPR033803">
    <property type="entry name" value="CBD-like_Golvesin-Xly"/>
</dbReference>